<dbReference type="AlphaFoldDB" id="A0A2V5HTK8"/>
<dbReference type="GO" id="GO:0006654">
    <property type="term" value="P:phosphatidic acid biosynthetic process"/>
    <property type="evidence" value="ECO:0007669"/>
    <property type="project" value="TreeGrafter"/>
</dbReference>
<protein>
    <submittedName>
        <fullName evidence="4">Uncharacterized protein</fullName>
    </submittedName>
</protein>
<gene>
    <name evidence="4" type="ORF">BP00DRAFT_462252</name>
</gene>
<dbReference type="EMBL" id="KZ825720">
    <property type="protein sequence ID" value="PYI24903.1"/>
    <property type="molecule type" value="Genomic_DNA"/>
</dbReference>
<dbReference type="GO" id="GO:0004806">
    <property type="term" value="F:triacylglycerol lipase activity"/>
    <property type="evidence" value="ECO:0007669"/>
    <property type="project" value="TreeGrafter"/>
</dbReference>
<evidence type="ECO:0000256" key="1">
    <source>
        <dbReference type="ARBA" id="ARBA00006484"/>
    </source>
</evidence>
<dbReference type="GO" id="GO:0005811">
    <property type="term" value="C:lipid droplet"/>
    <property type="evidence" value="ECO:0007669"/>
    <property type="project" value="TreeGrafter"/>
</dbReference>
<evidence type="ECO:0000256" key="3">
    <source>
        <dbReference type="SAM" id="MobiDB-lite"/>
    </source>
</evidence>
<evidence type="ECO:0000313" key="5">
    <source>
        <dbReference type="Proteomes" id="UP000248817"/>
    </source>
</evidence>
<dbReference type="GO" id="GO:0005783">
    <property type="term" value="C:endoplasmic reticulum"/>
    <property type="evidence" value="ECO:0007669"/>
    <property type="project" value="TreeGrafter"/>
</dbReference>
<feature type="region of interest" description="Disordered" evidence="3">
    <location>
        <begin position="147"/>
        <end position="193"/>
    </location>
</feature>
<feature type="region of interest" description="Disordered" evidence="3">
    <location>
        <begin position="1"/>
        <end position="23"/>
    </location>
</feature>
<comment type="similarity">
    <text evidence="1">Belongs to the short-chain dehydrogenases/reductases (SDR) family.</text>
</comment>
<proteinExistence type="inferred from homology"/>
<dbReference type="GO" id="GO:0000140">
    <property type="term" value="F:acylglycerone-phosphate reductase (NADP+) activity"/>
    <property type="evidence" value="ECO:0007669"/>
    <property type="project" value="TreeGrafter"/>
</dbReference>
<dbReference type="Proteomes" id="UP000248817">
    <property type="component" value="Unassembled WGS sequence"/>
</dbReference>
<evidence type="ECO:0000256" key="2">
    <source>
        <dbReference type="ARBA" id="ARBA00023002"/>
    </source>
</evidence>
<keyword evidence="2" id="KW-0560">Oxidoreductase</keyword>
<accession>A0A2V5HTK8</accession>
<keyword evidence="5" id="KW-1185">Reference proteome</keyword>
<name>A0A2V5HTK8_9EURO</name>
<evidence type="ECO:0000313" key="4">
    <source>
        <dbReference type="EMBL" id="PYI24903.1"/>
    </source>
</evidence>
<dbReference type="PANTHER" id="PTHR44169">
    <property type="entry name" value="NADPH-DEPENDENT 1-ACYLDIHYDROXYACETONE PHOSPHATE REDUCTASE"/>
    <property type="match status" value="1"/>
</dbReference>
<dbReference type="PANTHER" id="PTHR44169:SF6">
    <property type="entry name" value="NADPH-DEPENDENT 1-ACYLDIHYDROXYACETONE PHOSPHATE REDUCTASE"/>
    <property type="match status" value="1"/>
</dbReference>
<organism evidence="4 5">
    <name type="scientific">Aspergillus indologenus CBS 114.80</name>
    <dbReference type="NCBI Taxonomy" id="1450541"/>
    <lineage>
        <taxon>Eukaryota</taxon>
        <taxon>Fungi</taxon>
        <taxon>Dikarya</taxon>
        <taxon>Ascomycota</taxon>
        <taxon>Pezizomycotina</taxon>
        <taxon>Eurotiomycetes</taxon>
        <taxon>Eurotiomycetidae</taxon>
        <taxon>Eurotiales</taxon>
        <taxon>Aspergillaceae</taxon>
        <taxon>Aspergillus</taxon>
        <taxon>Aspergillus subgen. Circumdati</taxon>
    </lineage>
</organism>
<sequence>MSFRMSSQSKPVSDNRETSANTSSFKQITASRFQYIDHSRNQLGATVRLTYLADIETLIIEVVTHEPEAAHREIGQILEILFPLTPCGSTRYVDPTASEKEADSSWINLGQVQLVMLLAVSRSPKEIRIAKYFPKFWALTRAQHTTGRDGAYSCPRLDNLNPDQGQRNPPARAHEPNPEATLQKHNAPKPQNHPHHRLLRLELQPFGVEVVCVMAGTVATAFHANEPEVVLPSGSPYAAVRRFISDWATGRAGPQNGCSPDAFAKALVEEVVLAETAAAGLVWLGPNSAVVRFLARWCPAGLLDRLMMNGQGLDELTKSLEDKK</sequence>
<dbReference type="GO" id="GO:0019433">
    <property type="term" value="P:triglyceride catabolic process"/>
    <property type="evidence" value="ECO:0007669"/>
    <property type="project" value="TreeGrafter"/>
</dbReference>
<reference evidence="4 5" key="1">
    <citation type="submission" date="2018-02" db="EMBL/GenBank/DDBJ databases">
        <title>The genomes of Aspergillus section Nigri reveals drivers in fungal speciation.</title>
        <authorList>
            <consortium name="DOE Joint Genome Institute"/>
            <person name="Vesth T.C."/>
            <person name="Nybo J."/>
            <person name="Theobald S."/>
            <person name="Brandl J."/>
            <person name="Frisvad J.C."/>
            <person name="Nielsen K.F."/>
            <person name="Lyhne E.K."/>
            <person name="Kogle M.E."/>
            <person name="Kuo A."/>
            <person name="Riley R."/>
            <person name="Clum A."/>
            <person name="Nolan M."/>
            <person name="Lipzen A."/>
            <person name="Salamov A."/>
            <person name="Henrissat B."/>
            <person name="Wiebenga A."/>
            <person name="De vries R.P."/>
            <person name="Grigoriev I.V."/>
            <person name="Mortensen U.H."/>
            <person name="Andersen M.R."/>
            <person name="Baker S.E."/>
        </authorList>
    </citation>
    <scope>NUCLEOTIDE SEQUENCE [LARGE SCALE GENOMIC DNA]</scope>
    <source>
        <strain evidence="4 5">CBS 114.80</strain>
    </source>
</reference>